<dbReference type="STRING" id="1314777.A0A164QM80"/>
<reference evidence="1 2" key="1">
    <citation type="journal article" date="2016" name="Mol. Biol. Evol.">
        <title>Comparative Genomics of Early-Diverging Mushroom-Forming Fungi Provides Insights into the Origins of Lignocellulose Decay Capabilities.</title>
        <authorList>
            <person name="Nagy L.G."/>
            <person name="Riley R."/>
            <person name="Tritt A."/>
            <person name="Adam C."/>
            <person name="Daum C."/>
            <person name="Floudas D."/>
            <person name="Sun H."/>
            <person name="Yadav J.S."/>
            <person name="Pangilinan J."/>
            <person name="Larsson K.H."/>
            <person name="Matsuura K."/>
            <person name="Barry K."/>
            <person name="Labutti K."/>
            <person name="Kuo R."/>
            <person name="Ohm R.A."/>
            <person name="Bhattacharya S.S."/>
            <person name="Shirouzu T."/>
            <person name="Yoshinaga Y."/>
            <person name="Martin F.M."/>
            <person name="Grigoriev I.V."/>
            <person name="Hibbett D.S."/>
        </authorList>
    </citation>
    <scope>NUCLEOTIDE SEQUENCE [LARGE SCALE GENOMIC DNA]</scope>
    <source>
        <strain evidence="1 2">HHB9708</strain>
    </source>
</reference>
<evidence type="ECO:0008006" key="3">
    <source>
        <dbReference type="Google" id="ProtNLM"/>
    </source>
</evidence>
<dbReference type="EMBL" id="KV419425">
    <property type="protein sequence ID" value="KZS89790.1"/>
    <property type="molecule type" value="Genomic_DNA"/>
</dbReference>
<dbReference type="OrthoDB" id="5987198at2759"/>
<protein>
    <recommendedName>
        <fullName evidence="3">Protein kinase domain-containing protein</fullName>
    </recommendedName>
</protein>
<dbReference type="Gene3D" id="1.10.510.10">
    <property type="entry name" value="Transferase(Phosphotransferase) domain 1"/>
    <property type="match status" value="1"/>
</dbReference>
<keyword evidence="2" id="KW-1185">Reference proteome</keyword>
<evidence type="ECO:0000313" key="1">
    <source>
        <dbReference type="EMBL" id="KZS89790.1"/>
    </source>
</evidence>
<dbReference type="AlphaFoldDB" id="A0A164QM80"/>
<sequence>MSEHLIGAERYWARYQPWLKSIGYILRPRYQPDWKPSWLTSNRPESESEDSLVVQLRALVLDARRQCDNFPVALKLVPTTTQELPIWRYLSSPERLVDSRNHCVPLLAIHPLPDTDDLVLAVMPLLLSYRIPTFDTVGEVLSCVHHLLQGLTFLHEHNVTHLDICTQNTMHDPGSKLYPKGFHPLQPSSYTPDPNSPQLVPSYSVSSRTLAPVKIYFIDFGESVMFESYEKRHYISGSVGHYLDLPEFAEDQPYDPFPVDIRALGETLHRGFASRYSDLELLNPILSKMRVDEPTKRISAADALSALSSLIATQDLKILRKPVTERAYATDYGRKQIHRRIFEARIKGVHPIQPPVVELELEEVKRLPLLSRWWEKIKFWLLV</sequence>
<dbReference type="Proteomes" id="UP000076722">
    <property type="component" value="Unassembled WGS sequence"/>
</dbReference>
<organism evidence="1 2">
    <name type="scientific">Sistotremastrum niveocremeum HHB9708</name>
    <dbReference type="NCBI Taxonomy" id="1314777"/>
    <lineage>
        <taxon>Eukaryota</taxon>
        <taxon>Fungi</taxon>
        <taxon>Dikarya</taxon>
        <taxon>Basidiomycota</taxon>
        <taxon>Agaricomycotina</taxon>
        <taxon>Agaricomycetes</taxon>
        <taxon>Sistotremastrales</taxon>
        <taxon>Sistotremastraceae</taxon>
        <taxon>Sertulicium</taxon>
        <taxon>Sertulicium niveocremeum</taxon>
    </lineage>
</organism>
<evidence type="ECO:0000313" key="2">
    <source>
        <dbReference type="Proteomes" id="UP000076722"/>
    </source>
</evidence>
<accession>A0A164QM80</accession>
<proteinExistence type="predicted"/>
<dbReference type="SUPFAM" id="SSF56112">
    <property type="entry name" value="Protein kinase-like (PK-like)"/>
    <property type="match status" value="1"/>
</dbReference>
<dbReference type="InterPro" id="IPR011009">
    <property type="entry name" value="Kinase-like_dom_sf"/>
</dbReference>
<name>A0A164QM80_9AGAM</name>
<gene>
    <name evidence="1" type="ORF">SISNIDRAFT_444861</name>
</gene>